<dbReference type="GO" id="GO:0034976">
    <property type="term" value="P:response to endoplasmic reticulum stress"/>
    <property type="evidence" value="ECO:0000318"/>
    <property type="project" value="GO_Central"/>
</dbReference>
<protein>
    <recommendedName>
        <fullName evidence="3">Thioredoxin domain-containing protein</fullName>
    </recommendedName>
</protein>
<dbReference type="VEuPathDB" id="TrichDB:TVAGG3_0672920"/>
<name>A2DXB1_TRIV3</name>
<dbReference type="GO" id="GO:0006457">
    <property type="term" value="P:protein folding"/>
    <property type="evidence" value="ECO:0000318"/>
    <property type="project" value="GO_Central"/>
</dbReference>
<dbReference type="GO" id="GO:0003756">
    <property type="term" value="F:protein disulfide isomerase activity"/>
    <property type="evidence" value="ECO:0000318"/>
    <property type="project" value="GO_Central"/>
</dbReference>
<gene>
    <name evidence="1" type="ORF">TVAG_397240</name>
</gene>
<accession>A2DXB1</accession>
<reference evidence="1" key="1">
    <citation type="submission" date="2006-10" db="EMBL/GenBank/DDBJ databases">
        <authorList>
            <person name="Amadeo P."/>
            <person name="Zhao Q."/>
            <person name="Wortman J."/>
            <person name="Fraser-Liggett C."/>
            <person name="Carlton J."/>
        </authorList>
    </citation>
    <scope>NUCLEOTIDE SEQUENCE</scope>
    <source>
        <strain evidence="1">G3</strain>
    </source>
</reference>
<dbReference type="EMBL" id="DS113262">
    <property type="protein sequence ID" value="EAY14993.1"/>
    <property type="molecule type" value="Genomic_DNA"/>
</dbReference>
<dbReference type="Proteomes" id="UP000001542">
    <property type="component" value="Unassembled WGS sequence"/>
</dbReference>
<dbReference type="GO" id="GO:0005783">
    <property type="term" value="C:endoplasmic reticulum"/>
    <property type="evidence" value="ECO:0000318"/>
    <property type="project" value="GO_Central"/>
</dbReference>
<evidence type="ECO:0000313" key="1">
    <source>
        <dbReference type="EMBL" id="EAY14993.1"/>
    </source>
</evidence>
<keyword evidence="2" id="KW-1185">Reference proteome</keyword>
<dbReference type="Gene3D" id="3.40.30.10">
    <property type="entry name" value="Glutaredoxin"/>
    <property type="match status" value="1"/>
</dbReference>
<dbReference type="InterPro" id="IPR036249">
    <property type="entry name" value="Thioredoxin-like_sf"/>
</dbReference>
<evidence type="ECO:0000313" key="2">
    <source>
        <dbReference type="Proteomes" id="UP000001542"/>
    </source>
</evidence>
<dbReference type="SMR" id="A2DXB1"/>
<dbReference type="KEGG" id="tva:4773009"/>
<sequence length="455" mass="52234">MIPILFGLAARVIETKRESFNSALEKSDYNLVLVTSVNVHDSKKILKYFTAAAHKSENGVGFISLDVSNDNKNIQYYSIVDAPLIFLYYKSDRIVQYTDNYTVEDIYKYSLRVLEEPVVHYPKNAFEILEFQQLAPANLIITDTSLVPQINQYARICHCLVHFAVVEDSKLVSDLNLDDIVFTKPYEEFTTNFDSLISVRDLIKYSQPTWNFVANQNLIGKQSVCVLYDKSIPWHFHRINEVFNQSKVELGIPQIRYFAIDFFDAPKFVRQFGVFKFSYPLFFVTGPTLSIWQVCDNPLQPAEDIYYWIRFQLTGKGKPEVISRVPMLYANDFMKIALDAGSDCILLVADPGMEHYKECKKNAEIIAEVFAGCDNVRIYEFNPRTEHVLGLQIPQKNTPQFSVWPAVDPYNGKTFQADYPLNEIFKILLKIFKAPIKDEQAKAAVALARQLIPGL</sequence>
<evidence type="ECO:0008006" key="3">
    <source>
        <dbReference type="Google" id="ProtNLM"/>
    </source>
</evidence>
<dbReference type="InParanoid" id="A2DXB1"/>
<dbReference type="SUPFAM" id="SSF52833">
    <property type="entry name" value="Thioredoxin-like"/>
    <property type="match status" value="1"/>
</dbReference>
<dbReference type="AlphaFoldDB" id="A2DXB1"/>
<proteinExistence type="predicted"/>
<organism evidence="1 2">
    <name type="scientific">Trichomonas vaginalis (strain ATCC PRA-98 / G3)</name>
    <dbReference type="NCBI Taxonomy" id="412133"/>
    <lineage>
        <taxon>Eukaryota</taxon>
        <taxon>Metamonada</taxon>
        <taxon>Parabasalia</taxon>
        <taxon>Trichomonadida</taxon>
        <taxon>Trichomonadidae</taxon>
        <taxon>Trichomonas</taxon>
    </lineage>
</organism>
<dbReference type="RefSeq" id="XP_001327216.1">
    <property type="nucleotide sequence ID" value="XM_001327181.1"/>
</dbReference>
<reference evidence="1" key="2">
    <citation type="journal article" date="2007" name="Science">
        <title>Draft genome sequence of the sexually transmitted pathogen Trichomonas vaginalis.</title>
        <authorList>
            <person name="Carlton J.M."/>
            <person name="Hirt R.P."/>
            <person name="Silva J.C."/>
            <person name="Delcher A.L."/>
            <person name="Schatz M."/>
            <person name="Zhao Q."/>
            <person name="Wortman J.R."/>
            <person name="Bidwell S.L."/>
            <person name="Alsmark U.C.M."/>
            <person name="Besteiro S."/>
            <person name="Sicheritz-Ponten T."/>
            <person name="Noel C.J."/>
            <person name="Dacks J.B."/>
            <person name="Foster P.G."/>
            <person name="Simillion C."/>
            <person name="Van de Peer Y."/>
            <person name="Miranda-Saavedra D."/>
            <person name="Barton G.J."/>
            <person name="Westrop G.D."/>
            <person name="Mueller S."/>
            <person name="Dessi D."/>
            <person name="Fiori P.L."/>
            <person name="Ren Q."/>
            <person name="Paulsen I."/>
            <person name="Zhang H."/>
            <person name="Bastida-Corcuera F.D."/>
            <person name="Simoes-Barbosa A."/>
            <person name="Brown M.T."/>
            <person name="Hayes R.D."/>
            <person name="Mukherjee M."/>
            <person name="Okumura C.Y."/>
            <person name="Schneider R."/>
            <person name="Smith A.J."/>
            <person name="Vanacova S."/>
            <person name="Villalvazo M."/>
            <person name="Haas B.J."/>
            <person name="Pertea M."/>
            <person name="Feldblyum T.V."/>
            <person name="Utterback T.R."/>
            <person name="Shu C.L."/>
            <person name="Osoegawa K."/>
            <person name="de Jong P.J."/>
            <person name="Hrdy I."/>
            <person name="Horvathova L."/>
            <person name="Zubacova Z."/>
            <person name="Dolezal P."/>
            <person name="Malik S.B."/>
            <person name="Logsdon J.M. Jr."/>
            <person name="Henze K."/>
            <person name="Gupta A."/>
            <person name="Wang C.C."/>
            <person name="Dunne R.L."/>
            <person name="Upcroft J.A."/>
            <person name="Upcroft P."/>
            <person name="White O."/>
            <person name="Salzberg S.L."/>
            <person name="Tang P."/>
            <person name="Chiu C.-H."/>
            <person name="Lee Y.-S."/>
            <person name="Embley T.M."/>
            <person name="Coombs G.H."/>
            <person name="Mottram J.C."/>
            <person name="Tachezy J."/>
            <person name="Fraser-Liggett C.M."/>
            <person name="Johnson P.J."/>
        </authorList>
    </citation>
    <scope>NUCLEOTIDE SEQUENCE [LARGE SCALE GENOMIC DNA]</scope>
    <source>
        <strain evidence="1">G3</strain>
    </source>
</reference>
<dbReference type="VEuPathDB" id="TrichDB:TVAG_397240"/>